<dbReference type="InterPro" id="IPR021799">
    <property type="entry name" value="PIN-like_prokaryotic"/>
</dbReference>
<organism evidence="1 2">
    <name type="scientific">Sporomusa silvacetica DSM 10669</name>
    <dbReference type="NCBI Taxonomy" id="1123289"/>
    <lineage>
        <taxon>Bacteria</taxon>
        <taxon>Bacillati</taxon>
        <taxon>Bacillota</taxon>
        <taxon>Negativicutes</taxon>
        <taxon>Selenomonadales</taxon>
        <taxon>Sporomusaceae</taxon>
        <taxon>Sporomusa</taxon>
    </lineage>
</organism>
<protein>
    <recommendedName>
        <fullName evidence="3">PIN domain-containing protein</fullName>
    </recommendedName>
</protein>
<name>A0ABZ3IHN7_9FIRM</name>
<dbReference type="EMBL" id="CP155573">
    <property type="protein sequence ID" value="XFO64873.1"/>
    <property type="molecule type" value="Genomic_DNA"/>
</dbReference>
<dbReference type="RefSeq" id="WP_094602867.1">
    <property type="nucleotide sequence ID" value="NZ_CP155573.1"/>
</dbReference>
<sequence>MKYVAAISDADIMIHLAKADELDILRYLFTKIIIPQYVLEREIKRKAGTCLPIILRCIEEGTLFQVVDRQVDFVLNKLAEPIIEDKRAVVGRGESECAGYAAALGIGIIISDNCNEFKWLSENVMLTYYDILALNVHFGHMDQETASNKYEKINAVLGQASGINFKRRQLKTFENIQENNWEVPLGLID</sequence>
<evidence type="ECO:0000313" key="1">
    <source>
        <dbReference type="EMBL" id="XFO64873.1"/>
    </source>
</evidence>
<gene>
    <name evidence="1" type="ORF">SPSIL_009820</name>
</gene>
<dbReference type="Pfam" id="PF11848">
    <property type="entry name" value="DUF3368"/>
    <property type="match status" value="1"/>
</dbReference>
<keyword evidence="2" id="KW-1185">Reference proteome</keyword>
<accession>A0ABZ3IHN7</accession>
<reference evidence="1" key="1">
    <citation type="submission" date="2024-05" db="EMBL/GenBank/DDBJ databases">
        <title>Isolation and characterization of Sporomusa carbonis sp. nov., a carboxydotrophic hydrogenogen in the genus of Sporomusa isolated from a charcoal burning pile.</title>
        <authorList>
            <person name="Boeer T."/>
            <person name="Rosenbaum F."/>
            <person name="Eysell L."/>
            <person name="Mueller V."/>
            <person name="Daniel R."/>
            <person name="Poehlein A."/>
        </authorList>
    </citation>
    <scope>NUCLEOTIDE SEQUENCE [LARGE SCALE GENOMIC DNA]</scope>
    <source>
        <strain evidence="1">DSM 10669</strain>
    </source>
</reference>
<dbReference type="Proteomes" id="UP000216752">
    <property type="component" value="Chromosome"/>
</dbReference>
<evidence type="ECO:0000313" key="2">
    <source>
        <dbReference type="Proteomes" id="UP000216752"/>
    </source>
</evidence>
<evidence type="ECO:0008006" key="3">
    <source>
        <dbReference type="Google" id="ProtNLM"/>
    </source>
</evidence>
<proteinExistence type="predicted"/>